<proteinExistence type="predicted"/>
<evidence type="ECO:0000313" key="1">
    <source>
        <dbReference type="EMBL" id="CAF3785899.1"/>
    </source>
</evidence>
<dbReference type="AlphaFoldDB" id="A0A819DNP4"/>
<organism evidence="2 3">
    <name type="scientific">Rotaria magnacalcarata</name>
    <dbReference type="NCBI Taxonomy" id="392030"/>
    <lineage>
        <taxon>Eukaryota</taxon>
        <taxon>Metazoa</taxon>
        <taxon>Spiralia</taxon>
        <taxon>Gnathifera</taxon>
        <taxon>Rotifera</taxon>
        <taxon>Eurotatoria</taxon>
        <taxon>Bdelloidea</taxon>
        <taxon>Philodinida</taxon>
        <taxon>Philodinidae</taxon>
        <taxon>Rotaria</taxon>
    </lineage>
</organism>
<reference evidence="2" key="1">
    <citation type="submission" date="2021-02" db="EMBL/GenBank/DDBJ databases">
        <authorList>
            <person name="Nowell W R."/>
        </authorList>
    </citation>
    <scope>NUCLEOTIDE SEQUENCE</scope>
</reference>
<dbReference type="Proteomes" id="UP000663842">
    <property type="component" value="Unassembled WGS sequence"/>
</dbReference>
<comment type="caution">
    <text evidence="2">The sequence shown here is derived from an EMBL/GenBank/DDBJ whole genome shotgun (WGS) entry which is preliminary data.</text>
</comment>
<evidence type="ECO:0000313" key="2">
    <source>
        <dbReference type="EMBL" id="CAF3839035.1"/>
    </source>
</evidence>
<accession>A0A819DNP4</accession>
<dbReference type="EMBL" id="CAJOBH010000367">
    <property type="protein sequence ID" value="CAF3785899.1"/>
    <property type="molecule type" value="Genomic_DNA"/>
</dbReference>
<name>A0A819DNP4_9BILA</name>
<dbReference type="EMBL" id="CAJOBF010000581">
    <property type="protein sequence ID" value="CAF3839035.1"/>
    <property type="molecule type" value="Genomic_DNA"/>
</dbReference>
<gene>
    <name evidence="1" type="ORF">BYL167_LOCUS2178</name>
    <name evidence="2" type="ORF">UXM345_LOCUS7101</name>
</gene>
<dbReference type="Proteomes" id="UP000681967">
    <property type="component" value="Unassembled WGS sequence"/>
</dbReference>
<evidence type="ECO:0000313" key="3">
    <source>
        <dbReference type="Proteomes" id="UP000663842"/>
    </source>
</evidence>
<sequence>MALNGTLLMPYANTITVTTGLSSCDNTTLNLNQTVIDLANLYRSNISNITSNFFLNVSISNFNCSATNDMYFQQVITVIQSISIRIQILFASIYYDYINASNYVLNGFIIDQESYFNLSSITINN</sequence>
<protein>
    <submittedName>
        <fullName evidence="2">Uncharacterized protein</fullName>
    </submittedName>
</protein>
<feature type="non-terminal residue" evidence="2">
    <location>
        <position position="1"/>
    </location>
</feature>